<proteinExistence type="predicted"/>
<organism evidence="1 2">
    <name type="scientific">Saccharothrix variisporea</name>
    <dbReference type="NCBI Taxonomy" id="543527"/>
    <lineage>
        <taxon>Bacteria</taxon>
        <taxon>Bacillati</taxon>
        <taxon>Actinomycetota</taxon>
        <taxon>Actinomycetes</taxon>
        <taxon>Pseudonocardiales</taxon>
        <taxon>Pseudonocardiaceae</taxon>
        <taxon>Saccharothrix</taxon>
    </lineage>
</organism>
<dbReference type="EMBL" id="RBXR01000001">
    <property type="protein sequence ID" value="RKT66966.1"/>
    <property type="molecule type" value="Genomic_DNA"/>
</dbReference>
<dbReference type="InterPro" id="IPR051677">
    <property type="entry name" value="AfsR-DnrI-RedD_regulator"/>
</dbReference>
<accession>A0A495X083</accession>
<dbReference type="InterPro" id="IPR036388">
    <property type="entry name" value="WH-like_DNA-bd_sf"/>
</dbReference>
<evidence type="ECO:0008006" key="3">
    <source>
        <dbReference type="Google" id="ProtNLM"/>
    </source>
</evidence>
<reference evidence="1 2" key="1">
    <citation type="submission" date="2018-10" db="EMBL/GenBank/DDBJ databases">
        <title>Sequencing the genomes of 1000 actinobacteria strains.</title>
        <authorList>
            <person name="Klenk H.-P."/>
        </authorList>
    </citation>
    <scope>NUCLEOTIDE SEQUENCE [LARGE SCALE GENOMIC DNA]</scope>
    <source>
        <strain evidence="1 2">DSM 43911</strain>
    </source>
</reference>
<name>A0A495X083_9PSEU</name>
<evidence type="ECO:0000313" key="2">
    <source>
        <dbReference type="Proteomes" id="UP000272729"/>
    </source>
</evidence>
<comment type="caution">
    <text evidence="1">The sequence shown here is derived from an EMBL/GenBank/DDBJ whole genome shotgun (WGS) entry which is preliminary data.</text>
</comment>
<dbReference type="Proteomes" id="UP000272729">
    <property type="component" value="Unassembled WGS sequence"/>
</dbReference>
<dbReference type="PANTHER" id="PTHR35807">
    <property type="entry name" value="TRANSCRIPTIONAL REGULATOR REDD-RELATED"/>
    <property type="match status" value="1"/>
</dbReference>
<dbReference type="Gene3D" id="1.10.10.10">
    <property type="entry name" value="Winged helix-like DNA-binding domain superfamily/Winged helix DNA-binding domain"/>
    <property type="match status" value="1"/>
</dbReference>
<sequence length="976" mass="105370">MTTILPRPLDVELPRLRLVQRLARRWECPVTVVEAGAGFGKTTMLVQAVRANLLEPRGVDVWVTCSPAHESASELAGALLDALAVLGGRCGRRGGGARAVVDALVGMAPLDVCLVLDDVHEVPSGSPGAVLLGELVRGLPATAHLVVCGRWVPELPLARWEAAGGVVRVGAEELLFTDGELRALGRRLGGDPALVGALRGWPALVRLAFAAGPGAPWRYAWEEVLGRLEPGERRVLAALAALHTATEDEVAEVVGEGVEVAGVVGRVPLVGVLEDGRYRAHELWAEALARNTPVEEARELHRRAAAVLVARGDLARAGVLARRGGDWELLAGLSVELVNTTLSALPAVVAERWLGWVPDRVREEPAFLLLRAAVLHAADFTDVRIDPLLDRAWEGLRHTAVLGQAVITAHSRADLVRLSELARRGSELSGAPTPIALVLRHSVAATVAEVGGDPEAALAEIERAPVVDVPSPVRLATVRFHYHCLNMCGRAGEAAELADRALGEGEEHLRLNGPIARWFDGDPTDLARLRGAPVGGTARDSFVSAAFQAVVAACCGDAADWCALPCGDPADHDNPRDAVLALAARCALAVGRGEEAVARRAFAEHLARWPVTDRFHERHLRRFLALGYVLGEPLREVWDGAELGPSHGKARAAARALVAARTGDLRAAAGLPVEYFLCFLPLPWSVEVASRLAAGGDLGVGRWLADTLGAVVHRELRSVVHRELRSEVHLESRGVVHRESRGVVADRVAREGAGRLLAVVPAPPVVRTGVEVLGALRVTRDGEVVEAPELRRLRVRQLLGALVLRPVLTREQVFALCWPDLDVGDAARNLRVTLTYLRRVLEPDRARGAAGFHLRAEGDTLRLVRSPWLEVDLWAFEAVEEQVRAARAAGTWTGRRTCWRRRCSCGGGIRCRTWGVWRSWGWRRTGCGGSTCGTCWGWGSCAWCRGSLCGRGTWRGGRWSRILLRLGRTGWCWLPR</sequence>
<protein>
    <recommendedName>
        <fullName evidence="3">Transcriptional regulator</fullName>
    </recommendedName>
</protein>
<keyword evidence="2" id="KW-1185">Reference proteome</keyword>
<evidence type="ECO:0000313" key="1">
    <source>
        <dbReference type="EMBL" id="RKT66966.1"/>
    </source>
</evidence>
<dbReference type="AlphaFoldDB" id="A0A495X083"/>
<gene>
    <name evidence="1" type="ORF">DFJ66_0132</name>
</gene>